<keyword evidence="3 5" id="KW-1133">Transmembrane helix</keyword>
<dbReference type="InterPro" id="IPR010920">
    <property type="entry name" value="LSM_dom_sf"/>
</dbReference>
<dbReference type="PANTHER" id="PTHR30221:SF8">
    <property type="entry name" value="SMALL-CONDUCTANCE MECHANOSENSITIVE CHANNEL"/>
    <property type="match status" value="1"/>
</dbReference>
<dbReference type="PANTHER" id="PTHR30221">
    <property type="entry name" value="SMALL-CONDUCTANCE MECHANOSENSITIVE CHANNEL"/>
    <property type="match status" value="1"/>
</dbReference>
<reference evidence="7" key="1">
    <citation type="submission" date="2016-10" db="EMBL/GenBank/DDBJ databases">
        <title>Sequence of Gallionella enrichment culture.</title>
        <authorList>
            <person name="Poehlein A."/>
            <person name="Muehling M."/>
            <person name="Daniel R."/>
        </authorList>
    </citation>
    <scope>NUCLEOTIDE SEQUENCE</scope>
</reference>
<feature type="transmembrane region" description="Helical" evidence="5">
    <location>
        <begin position="57"/>
        <end position="79"/>
    </location>
</feature>
<dbReference type="AlphaFoldDB" id="A0A1J5TCJ8"/>
<evidence type="ECO:0000259" key="6">
    <source>
        <dbReference type="Pfam" id="PF00924"/>
    </source>
</evidence>
<evidence type="ECO:0000256" key="3">
    <source>
        <dbReference type="ARBA" id="ARBA00022989"/>
    </source>
</evidence>
<evidence type="ECO:0000313" key="7">
    <source>
        <dbReference type="EMBL" id="OIR18625.1"/>
    </source>
</evidence>
<evidence type="ECO:0000256" key="4">
    <source>
        <dbReference type="ARBA" id="ARBA00023136"/>
    </source>
</evidence>
<feature type="transmembrane region" description="Helical" evidence="5">
    <location>
        <begin position="85"/>
        <end position="112"/>
    </location>
</feature>
<dbReference type="SUPFAM" id="SSF50182">
    <property type="entry name" value="Sm-like ribonucleoproteins"/>
    <property type="match status" value="1"/>
</dbReference>
<dbReference type="Gene3D" id="2.30.30.60">
    <property type="match status" value="1"/>
</dbReference>
<dbReference type="GO" id="GO:0016020">
    <property type="term" value="C:membrane"/>
    <property type="evidence" value="ECO:0007669"/>
    <property type="project" value="UniProtKB-SubCell"/>
</dbReference>
<feature type="domain" description="Mechanosensitive ion channel MscS" evidence="6">
    <location>
        <begin position="99"/>
        <end position="159"/>
    </location>
</feature>
<proteinExistence type="predicted"/>
<sequence length="188" mass="20675">MLNDIPHETLIQLAETIAIVAVAMFLFFGLNGRLLSFAKWANLPTLTFAPVRLTLRYSILICALLLVLACWGFQIGTIAAVMGSILGLIAIGFVAVWSVLSNFLCTFVLIAFKPFAVGDEIEIPGDNVKGRVTDLSLIFTTLQVNSSETVLIPNNIFFQRIFRRRQGTVTVDLDYQLRQGQPQPGSGN</sequence>
<dbReference type="EMBL" id="MLJW01000002">
    <property type="protein sequence ID" value="OIR18625.1"/>
    <property type="molecule type" value="Genomic_DNA"/>
</dbReference>
<protein>
    <submittedName>
        <fullName evidence="7">Small-conductance mechanosensitive channel</fullName>
    </submittedName>
</protein>
<dbReference type="GO" id="GO:0008381">
    <property type="term" value="F:mechanosensitive monoatomic ion channel activity"/>
    <property type="evidence" value="ECO:0007669"/>
    <property type="project" value="InterPro"/>
</dbReference>
<evidence type="ECO:0000256" key="2">
    <source>
        <dbReference type="ARBA" id="ARBA00022692"/>
    </source>
</evidence>
<dbReference type="Pfam" id="PF00924">
    <property type="entry name" value="MS_channel_2nd"/>
    <property type="match status" value="1"/>
</dbReference>
<accession>A0A1J5TCJ8</accession>
<organism evidence="7">
    <name type="scientific">mine drainage metagenome</name>
    <dbReference type="NCBI Taxonomy" id="410659"/>
    <lineage>
        <taxon>unclassified sequences</taxon>
        <taxon>metagenomes</taxon>
        <taxon>ecological metagenomes</taxon>
    </lineage>
</organism>
<dbReference type="InterPro" id="IPR006685">
    <property type="entry name" value="MscS_channel_2nd"/>
</dbReference>
<comment type="subcellular location">
    <subcellularLocation>
        <location evidence="1">Membrane</location>
    </subcellularLocation>
</comment>
<evidence type="ECO:0000256" key="5">
    <source>
        <dbReference type="SAM" id="Phobius"/>
    </source>
</evidence>
<dbReference type="InterPro" id="IPR023408">
    <property type="entry name" value="MscS_beta-dom_sf"/>
</dbReference>
<feature type="transmembrane region" description="Helical" evidence="5">
    <location>
        <begin position="16"/>
        <end position="36"/>
    </location>
</feature>
<dbReference type="InterPro" id="IPR045275">
    <property type="entry name" value="MscS_archaea/bacteria_type"/>
</dbReference>
<evidence type="ECO:0000256" key="1">
    <source>
        <dbReference type="ARBA" id="ARBA00004370"/>
    </source>
</evidence>
<gene>
    <name evidence="7" type="primary">mscS</name>
    <name evidence="7" type="ORF">GALL_09630</name>
</gene>
<comment type="caution">
    <text evidence="7">The sequence shown here is derived from an EMBL/GenBank/DDBJ whole genome shotgun (WGS) entry which is preliminary data.</text>
</comment>
<name>A0A1J5TCJ8_9ZZZZ</name>
<keyword evidence="4 5" id="KW-0472">Membrane</keyword>
<keyword evidence="2 5" id="KW-0812">Transmembrane</keyword>